<sequence length="537" mass="56694">MDKVDVEVLVVGGGPVGLSTSIELSRHGISSLLVERHEGTSIFPKARLISTRTMELFRAWGIQEEVESAGMPREDILAVGVGTSLTSGDFLRQAAAIHEDAPQSPTYTCLCSQDLLEVILRRLAEAQPHAGVRFATTMTRTRATANGTETVIESEKGRTLVRARYLVAADGGRSTIREGLGITVEGPPPLGHMISIMFDADLGPLLGDRRAALSFLRSDPPCAVEAVDDRRRWMLQTGYDPAEGGSAADFTPEACLAAVRSAAGVPDLPVDIVGVMPWLQQAVVATRFRGGPVFLAGDAAHVATPQGGFGMNCGIQDAHNLAWKLAAVLRGTAGEGLLDTYEAERRPIAARTVEESLTNALITFHMMAGGLSMREAIERQAGRRGNEGLILGFHYESDAVVPDGTREIVPADPYRTYVPAARPGHRAPHVWLSGQDGKVSTLDVLGPCFTLMTPAGSGWLQPAKEAAHQAGIPLATVEISRDGSAPLSSPTWAHEYGVGDAGAVLVRPDGHVGWRSPGGEPAQAALAGALAVILASS</sequence>
<dbReference type="RefSeq" id="WP_344946965.1">
    <property type="nucleotide sequence ID" value="NZ_BAAAZR010000028.1"/>
</dbReference>
<dbReference type="PRINTS" id="PR00420">
    <property type="entry name" value="RNGMNOXGNASE"/>
</dbReference>
<feature type="domain" description="FAD-binding" evidence="4">
    <location>
        <begin position="5"/>
        <end position="355"/>
    </location>
</feature>
<evidence type="ECO:0000256" key="2">
    <source>
        <dbReference type="ARBA" id="ARBA00022630"/>
    </source>
</evidence>
<evidence type="ECO:0000313" key="5">
    <source>
        <dbReference type="EMBL" id="GAA3829187.1"/>
    </source>
</evidence>
<dbReference type="InterPro" id="IPR036188">
    <property type="entry name" value="FAD/NAD-bd_sf"/>
</dbReference>
<dbReference type="Proteomes" id="UP001500888">
    <property type="component" value="Unassembled WGS sequence"/>
</dbReference>
<dbReference type="EMBL" id="BAAAZR010000028">
    <property type="protein sequence ID" value="GAA3829187.1"/>
    <property type="molecule type" value="Genomic_DNA"/>
</dbReference>
<name>A0ABP7IX10_9ACTN</name>
<dbReference type="SUPFAM" id="SSF51905">
    <property type="entry name" value="FAD/NAD(P)-binding domain"/>
    <property type="match status" value="1"/>
</dbReference>
<keyword evidence="2" id="KW-0285">Flavoprotein</keyword>
<organism evidence="5 6">
    <name type="scientific">Sphaerisporangium flaviroseum</name>
    <dbReference type="NCBI Taxonomy" id="509199"/>
    <lineage>
        <taxon>Bacteria</taxon>
        <taxon>Bacillati</taxon>
        <taxon>Actinomycetota</taxon>
        <taxon>Actinomycetes</taxon>
        <taxon>Streptosporangiales</taxon>
        <taxon>Streptosporangiaceae</taxon>
        <taxon>Sphaerisporangium</taxon>
    </lineage>
</organism>
<gene>
    <name evidence="5" type="ORF">GCM10022226_57520</name>
</gene>
<accession>A0ABP7IX10</accession>
<dbReference type="InterPro" id="IPR050641">
    <property type="entry name" value="RIFMO-like"/>
</dbReference>
<reference evidence="6" key="1">
    <citation type="journal article" date="2019" name="Int. J. Syst. Evol. Microbiol.">
        <title>The Global Catalogue of Microorganisms (GCM) 10K type strain sequencing project: providing services to taxonomists for standard genome sequencing and annotation.</title>
        <authorList>
            <consortium name="The Broad Institute Genomics Platform"/>
            <consortium name="The Broad Institute Genome Sequencing Center for Infectious Disease"/>
            <person name="Wu L."/>
            <person name="Ma J."/>
        </authorList>
    </citation>
    <scope>NUCLEOTIDE SEQUENCE [LARGE SCALE GENOMIC DNA]</scope>
    <source>
        <strain evidence="6">JCM 16908</strain>
    </source>
</reference>
<dbReference type="Pfam" id="PF21274">
    <property type="entry name" value="Rng_hyd_C"/>
    <property type="match status" value="1"/>
</dbReference>
<dbReference type="Gene3D" id="3.40.30.120">
    <property type="match status" value="1"/>
</dbReference>
<dbReference type="Pfam" id="PF01494">
    <property type="entry name" value="FAD_binding_3"/>
    <property type="match status" value="1"/>
</dbReference>
<evidence type="ECO:0000256" key="1">
    <source>
        <dbReference type="ARBA" id="ARBA00001974"/>
    </source>
</evidence>
<comment type="cofactor">
    <cofactor evidence="1">
        <name>FAD</name>
        <dbReference type="ChEBI" id="CHEBI:57692"/>
    </cofactor>
</comment>
<evidence type="ECO:0000259" key="4">
    <source>
        <dbReference type="Pfam" id="PF01494"/>
    </source>
</evidence>
<comment type="caution">
    <text evidence="5">The sequence shown here is derived from an EMBL/GenBank/DDBJ whole genome shotgun (WGS) entry which is preliminary data.</text>
</comment>
<proteinExistence type="predicted"/>
<evidence type="ECO:0000256" key="3">
    <source>
        <dbReference type="ARBA" id="ARBA00022827"/>
    </source>
</evidence>
<dbReference type="Gene3D" id="3.50.50.60">
    <property type="entry name" value="FAD/NAD(P)-binding domain"/>
    <property type="match status" value="1"/>
</dbReference>
<keyword evidence="6" id="KW-1185">Reference proteome</keyword>
<dbReference type="PANTHER" id="PTHR43004">
    <property type="entry name" value="TRK SYSTEM POTASSIUM UPTAKE PROTEIN"/>
    <property type="match status" value="1"/>
</dbReference>
<evidence type="ECO:0000313" key="6">
    <source>
        <dbReference type="Proteomes" id="UP001500888"/>
    </source>
</evidence>
<protein>
    <submittedName>
        <fullName evidence="5">FAD-dependent oxidoreductase</fullName>
    </submittedName>
</protein>
<dbReference type="Gene3D" id="3.30.9.10">
    <property type="entry name" value="D-Amino Acid Oxidase, subunit A, domain 2"/>
    <property type="match status" value="1"/>
</dbReference>
<dbReference type="PANTHER" id="PTHR43004:SF19">
    <property type="entry name" value="BINDING MONOOXYGENASE, PUTATIVE (JCVI)-RELATED"/>
    <property type="match status" value="1"/>
</dbReference>
<dbReference type="InterPro" id="IPR002938">
    <property type="entry name" value="FAD-bd"/>
</dbReference>
<keyword evidence="3" id="KW-0274">FAD</keyword>